<dbReference type="Proteomes" id="UP000530514">
    <property type="component" value="Unassembled WGS sequence"/>
</dbReference>
<feature type="compositionally biased region" description="Basic and acidic residues" evidence="1">
    <location>
        <begin position="7"/>
        <end position="27"/>
    </location>
</feature>
<comment type="caution">
    <text evidence="2">The sequence shown here is derived from an EMBL/GenBank/DDBJ whole genome shotgun (WGS) entry which is preliminary data.</text>
</comment>
<reference evidence="2 3" key="1">
    <citation type="submission" date="2020-07" db="EMBL/GenBank/DDBJ databases">
        <authorList>
            <person name="Feng H."/>
        </authorList>
    </citation>
    <scope>NUCLEOTIDE SEQUENCE [LARGE SCALE GENOMIC DNA]</scope>
    <source>
        <strain evidence="3">s-11</strain>
    </source>
</reference>
<protein>
    <submittedName>
        <fullName evidence="2">Uncharacterized protein</fullName>
    </submittedName>
</protein>
<evidence type="ECO:0000313" key="2">
    <source>
        <dbReference type="EMBL" id="MBA4542696.1"/>
    </source>
</evidence>
<keyword evidence="3" id="KW-1185">Reference proteome</keyword>
<gene>
    <name evidence="2" type="ORF">H1164_07245</name>
</gene>
<dbReference type="AlphaFoldDB" id="A0A7W1X9V8"/>
<feature type="region of interest" description="Disordered" evidence="1">
    <location>
        <begin position="1"/>
        <end position="34"/>
    </location>
</feature>
<name>A0A7W1X9V8_9BACL</name>
<evidence type="ECO:0000313" key="3">
    <source>
        <dbReference type="Proteomes" id="UP000530514"/>
    </source>
</evidence>
<evidence type="ECO:0000256" key="1">
    <source>
        <dbReference type="SAM" id="MobiDB-lite"/>
    </source>
</evidence>
<dbReference type="EMBL" id="JACEIP010000008">
    <property type="protein sequence ID" value="MBA4542696.1"/>
    <property type="molecule type" value="Genomic_DNA"/>
</dbReference>
<proteinExistence type="predicted"/>
<accession>A0A7W1X9V8</accession>
<dbReference type="RefSeq" id="WP_160173888.1">
    <property type="nucleotide sequence ID" value="NZ_JACEIP010000008.1"/>
</dbReference>
<sequence>MNHAGSPKREIAENMKPACKEAGRDPLGKSTPCCKRDHIVDVENGSVNRDACA</sequence>
<organism evidence="2 3">
    <name type="scientific">Thermoactinomyces daqus</name>
    <dbReference type="NCBI Taxonomy" id="1329516"/>
    <lineage>
        <taxon>Bacteria</taxon>
        <taxon>Bacillati</taxon>
        <taxon>Bacillota</taxon>
        <taxon>Bacilli</taxon>
        <taxon>Bacillales</taxon>
        <taxon>Thermoactinomycetaceae</taxon>
        <taxon>Thermoactinomyces</taxon>
    </lineage>
</organism>